<dbReference type="Pfam" id="PF09534">
    <property type="entry name" value="Trp_oprn_chp"/>
    <property type="match status" value="1"/>
</dbReference>
<evidence type="ECO:0000313" key="3">
    <source>
        <dbReference type="EMBL" id="NYI94793.1"/>
    </source>
</evidence>
<sequence>MTEHGPRAARRARAEYGAVLAALAAGAGVLLGAGGRVWARAEIALGGRVAPAPVELTGQDAAAPAFALGLAGLAALAAVVAARGWARRAVGAAVAAFGAAALYSVWQGTRTSALTALAAEQSTAQGRVEALRVAAQWPALAAVGAALLVAAGAAILLRGAAWPGMSSRYDRHSAPGAARSSDPAELWKSLDSGADPTLDPPDAAAPEAPAREPAPAGRSDAHTEPKNPKEP</sequence>
<comment type="caution">
    <text evidence="3">The sequence shown here is derived from an EMBL/GenBank/DDBJ whole genome shotgun (WGS) entry which is preliminary data.</text>
</comment>
<dbReference type="InterPro" id="IPR019051">
    <property type="entry name" value="Trp_biosyn_TM_oprn/chp"/>
</dbReference>
<feature type="region of interest" description="Disordered" evidence="1">
    <location>
        <begin position="168"/>
        <end position="231"/>
    </location>
</feature>
<keyword evidence="2" id="KW-0812">Transmembrane</keyword>
<protein>
    <submittedName>
        <fullName evidence="3">Putative membrane protein (TIGR02234 family)</fullName>
    </submittedName>
</protein>
<feature type="compositionally biased region" description="Low complexity" evidence="1">
    <location>
        <begin position="194"/>
        <end position="216"/>
    </location>
</feature>
<evidence type="ECO:0000313" key="4">
    <source>
        <dbReference type="Proteomes" id="UP000575985"/>
    </source>
</evidence>
<reference evidence="3 4" key="1">
    <citation type="submission" date="2020-07" db="EMBL/GenBank/DDBJ databases">
        <title>Sequencing the genomes of 1000 actinobacteria strains.</title>
        <authorList>
            <person name="Klenk H.-P."/>
        </authorList>
    </citation>
    <scope>NUCLEOTIDE SEQUENCE [LARGE SCALE GENOMIC DNA]</scope>
    <source>
        <strain evidence="3 4">DSM 45927</strain>
    </source>
</reference>
<keyword evidence="4" id="KW-1185">Reference proteome</keyword>
<feature type="transmembrane region" description="Helical" evidence="2">
    <location>
        <begin position="89"/>
        <end position="106"/>
    </location>
</feature>
<accession>A0A853BHL5</accession>
<proteinExistence type="predicted"/>
<feature type="transmembrane region" description="Helical" evidence="2">
    <location>
        <begin position="139"/>
        <end position="161"/>
    </location>
</feature>
<dbReference type="AlphaFoldDB" id="A0A853BHL5"/>
<organism evidence="3 4">
    <name type="scientific">Streptomonospora nanhaiensis</name>
    <dbReference type="NCBI Taxonomy" id="1323731"/>
    <lineage>
        <taxon>Bacteria</taxon>
        <taxon>Bacillati</taxon>
        <taxon>Actinomycetota</taxon>
        <taxon>Actinomycetes</taxon>
        <taxon>Streptosporangiales</taxon>
        <taxon>Nocardiopsidaceae</taxon>
        <taxon>Streptomonospora</taxon>
    </lineage>
</organism>
<feature type="compositionally biased region" description="Basic and acidic residues" evidence="1">
    <location>
        <begin position="219"/>
        <end position="231"/>
    </location>
</feature>
<feature type="transmembrane region" description="Helical" evidence="2">
    <location>
        <begin position="63"/>
        <end position="82"/>
    </location>
</feature>
<evidence type="ECO:0000256" key="1">
    <source>
        <dbReference type="SAM" id="MobiDB-lite"/>
    </source>
</evidence>
<keyword evidence="2" id="KW-1133">Transmembrane helix</keyword>
<dbReference type="RefSeq" id="WP_179766431.1">
    <property type="nucleotide sequence ID" value="NZ_JACCFO010000001.1"/>
</dbReference>
<dbReference type="EMBL" id="JACCFO010000001">
    <property type="protein sequence ID" value="NYI94793.1"/>
    <property type="molecule type" value="Genomic_DNA"/>
</dbReference>
<dbReference type="Proteomes" id="UP000575985">
    <property type="component" value="Unassembled WGS sequence"/>
</dbReference>
<keyword evidence="2" id="KW-0472">Membrane</keyword>
<gene>
    <name evidence="3" type="ORF">HNR12_001070</name>
</gene>
<name>A0A853BHL5_9ACTN</name>
<evidence type="ECO:0000256" key="2">
    <source>
        <dbReference type="SAM" id="Phobius"/>
    </source>
</evidence>